<gene>
    <name evidence="3" type="ORF">AVDCRST_MAG59-1667</name>
</gene>
<dbReference type="GO" id="GO:0003700">
    <property type="term" value="F:DNA-binding transcription factor activity"/>
    <property type="evidence" value="ECO:0007669"/>
    <property type="project" value="TreeGrafter"/>
</dbReference>
<dbReference type="PANTHER" id="PTHR46797">
    <property type="entry name" value="HTH-TYPE TRANSCRIPTIONAL REGULATOR"/>
    <property type="match status" value="1"/>
</dbReference>
<dbReference type="PANTHER" id="PTHR46797:SF1">
    <property type="entry name" value="METHYLPHOSPHONATE SYNTHASE"/>
    <property type="match status" value="1"/>
</dbReference>
<dbReference type="Gene3D" id="1.10.260.40">
    <property type="entry name" value="lambda repressor-like DNA-binding domains"/>
    <property type="match status" value="1"/>
</dbReference>
<dbReference type="InterPro" id="IPR050807">
    <property type="entry name" value="TransReg_Diox_bact_type"/>
</dbReference>
<dbReference type="Pfam" id="PF07883">
    <property type="entry name" value="Cupin_2"/>
    <property type="match status" value="1"/>
</dbReference>
<name>A0A6J4UHX4_9BACT</name>
<feature type="domain" description="HTH cro/C1-type" evidence="2">
    <location>
        <begin position="20"/>
        <end position="74"/>
    </location>
</feature>
<dbReference type="Gene3D" id="2.60.120.10">
    <property type="entry name" value="Jelly Rolls"/>
    <property type="match status" value="1"/>
</dbReference>
<dbReference type="EMBL" id="CADCWF010000102">
    <property type="protein sequence ID" value="CAA9549943.1"/>
    <property type="molecule type" value="Genomic_DNA"/>
</dbReference>
<dbReference type="PROSITE" id="PS50943">
    <property type="entry name" value="HTH_CROC1"/>
    <property type="match status" value="1"/>
</dbReference>
<evidence type="ECO:0000259" key="2">
    <source>
        <dbReference type="PROSITE" id="PS50943"/>
    </source>
</evidence>
<dbReference type="Pfam" id="PF01381">
    <property type="entry name" value="HTH_3"/>
    <property type="match status" value="1"/>
</dbReference>
<dbReference type="GO" id="GO:0005829">
    <property type="term" value="C:cytosol"/>
    <property type="evidence" value="ECO:0007669"/>
    <property type="project" value="TreeGrafter"/>
</dbReference>
<dbReference type="CDD" id="cd02209">
    <property type="entry name" value="cupin_XRE_C"/>
    <property type="match status" value="1"/>
</dbReference>
<protein>
    <recommendedName>
        <fullName evidence="2">HTH cro/C1-type domain-containing protein</fullName>
    </recommendedName>
</protein>
<dbReference type="InterPro" id="IPR011051">
    <property type="entry name" value="RmlC_Cupin_sf"/>
</dbReference>
<evidence type="ECO:0000313" key="3">
    <source>
        <dbReference type="EMBL" id="CAA9549943.1"/>
    </source>
</evidence>
<dbReference type="SUPFAM" id="SSF47413">
    <property type="entry name" value="lambda repressor-like DNA-binding domains"/>
    <property type="match status" value="1"/>
</dbReference>
<dbReference type="InterPro" id="IPR014710">
    <property type="entry name" value="RmlC-like_jellyroll"/>
</dbReference>
<reference evidence="3" key="1">
    <citation type="submission" date="2020-02" db="EMBL/GenBank/DDBJ databases">
        <authorList>
            <person name="Meier V. D."/>
        </authorList>
    </citation>
    <scope>NUCLEOTIDE SEQUENCE</scope>
    <source>
        <strain evidence="3">AVDCRST_MAG59</strain>
    </source>
</reference>
<sequence length="223" mass="23149">MAETCAAARPRRRPLVGAQVRRMRTDLGLTLAQVGGQTGLNVGYLSQIETDKASPSLETLAALADAFGVPIAWLLVEATPPPKVVRKADRPAWVGAGGVRGEEVDGGFGRTLRIAEVTSPPGSRTPLHADPGEEHHLVLEGTLRCRQGEHEVTLGPGDYLLWDGSIPHEAENVGPGPARLLIVTAGPTGISVPDHQPEAVCRGGEGNGVSDIAGGCVPGPLLP</sequence>
<dbReference type="GO" id="GO:0003677">
    <property type="term" value="F:DNA binding"/>
    <property type="evidence" value="ECO:0007669"/>
    <property type="project" value="UniProtKB-KW"/>
</dbReference>
<dbReference type="InterPro" id="IPR001387">
    <property type="entry name" value="Cro/C1-type_HTH"/>
</dbReference>
<dbReference type="SUPFAM" id="SSF51182">
    <property type="entry name" value="RmlC-like cupins"/>
    <property type="match status" value="1"/>
</dbReference>
<dbReference type="SMART" id="SM00530">
    <property type="entry name" value="HTH_XRE"/>
    <property type="match status" value="1"/>
</dbReference>
<keyword evidence="1" id="KW-0238">DNA-binding</keyword>
<accession>A0A6J4UHX4</accession>
<organism evidence="3">
    <name type="scientific">uncultured Thermomicrobiales bacterium</name>
    <dbReference type="NCBI Taxonomy" id="1645740"/>
    <lineage>
        <taxon>Bacteria</taxon>
        <taxon>Pseudomonadati</taxon>
        <taxon>Thermomicrobiota</taxon>
        <taxon>Thermomicrobia</taxon>
        <taxon>Thermomicrobiales</taxon>
        <taxon>environmental samples</taxon>
    </lineage>
</organism>
<proteinExistence type="predicted"/>
<dbReference type="InterPro" id="IPR010982">
    <property type="entry name" value="Lambda_DNA-bd_dom_sf"/>
</dbReference>
<dbReference type="AlphaFoldDB" id="A0A6J4UHX4"/>
<evidence type="ECO:0000256" key="1">
    <source>
        <dbReference type="ARBA" id="ARBA00023125"/>
    </source>
</evidence>
<dbReference type="InterPro" id="IPR013096">
    <property type="entry name" value="Cupin_2"/>
</dbReference>
<dbReference type="CDD" id="cd00093">
    <property type="entry name" value="HTH_XRE"/>
    <property type="match status" value="1"/>
</dbReference>